<dbReference type="InterPro" id="IPR009075">
    <property type="entry name" value="AcylCo_DH/oxidase_C"/>
</dbReference>
<evidence type="ECO:0000256" key="1">
    <source>
        <dbReference type="ARBA" id="ARBA00001974"/>
    </source>
</evidence>
<dbReference type="GO" id="GO:0016491">
    <property type="term" value="F:oxidoreductase activity"/>
    <property type="evidence" value="ECO:0007669"/>
    <property type="project" value="UniProtKB-KW"/>
</dbReference>
<accession>A0ABM8TLH3</accession>
<dbReference type="Pfam" id="PF02771">
    <property type="entry name" value="Acyl-CoA_dh_N"/>
    <property type="match status" value="1"/>
</dbReference>
<protein>
    <submittedName>
        <fullName evidence="10">3-methylmercaptopropionyl-CoA dehydrogenase</fullName>
        <ecNumber evidence="10">1.3.8.-</ecNumber>
    </submittedName>
</protein>
<dbReference type="Proteomes" id="UP000672657">
    <property type="component" value="Unassembled WGS sequence"/>
</dbReference>
<organism evidence="10 11">
    <name type="scientific">Cupriavidus numazuensis</name>
    <dbReference type="NCBI Taxonomy" id="221992"/>
    <lineage>
        <taxon>Bacteria</taxon>
        <taxon>Pseudomonadati</taxon>
        <taxon>Pseudomonadota</taxon>
        <taxon>Betaproteobacteria</taxon>
        <taxon>Burkholderiales</taxon>
        <taxon>Burkholderiaceae</taxon>
        <taxon>Cupriavidus</taxon>
    </lineage>
</organism>
<dbReference type="EC" id="1.3.8.-" evidence="10"/>
<evidence type="ECO:0000313" key="11">
    <source>
        <dbReference type="Proteomes" id="UP000672657"/>
    </source>
</evidence>
<dbReference type="Gene3D" id="1.10.540.10">
    <property type="entry name" value="Acyl-CoA dehydrogenase/oxidase, N-terminal domain"/>
    <property type="match status" value="1"/>
</dbReference>
<dbReference type="SUPFAM" id="SSF47203">
    <property type="entry name" value="Acyl-CoA dehydrogenase C-terminal domain-like"/>
    <property type="match status" value="1"/>
</dbReference>
<gene>
    <name evidence="10" type="primary">dmdC_4</name>
    <name evidence="10" type="ORF">LMG26411_04397</name>
</gene>
<dbReference type="Pfam" id="PF12806">
    <property type="entry name" value="Acyl-CoA_dh_C"/>
    <property type="match status" value="1"/>
</dbReference>
<dbReference type="SUPFAM" id="SSF56645">
    <property type="entry name" value="Acyl-CoA dehydrogenase NM domain-like"/>
    <property type="match status" value="1"/>
</dbReference>
<dbReference type="InterPro" id="IPR052166">
    <property type="entry name" value="Diverse_Acyl-CoA_DH"/>
</dbReference>
<evidence type="ECO:0000256" key="3">
    <source>
        <dbReference type="ARBA" id="ARBA00022630"/>
    </source>
</evidence>
<evidence type="ECO:0000256" key="5">
    <source>
        <dbReference type="ARBA" id="ARBA00023002"/>
    </source>
</evidence>
<proteinExistence type="inferred from homology"/>
<reference evidence="10 11" key="1">
    <citation type="submission" date="2021-03" db="EMBL/GenBank/DDBJ databases">
        <authorList>
            <person name="Peeters C."/>
        </authorList>
    </citation>
    <scope>NUCLEOTIDE SEQUENCE [LARGE SCALE GENOMIC DNA]</scope>
    <source>
        <strain evidence="10 11">LMG 26411</strain>
    </source>
</reference>
<comment type="similarity">
    <text evidence="2">Belongs to the acyl-CoA dehydrogenase family.</text>
</comment>
<name>A0ABM8TLH3_9BURK</name>
<dbReference type="Pfam" id="PF00441">
    <property type="entry name" value="Acyl-CoA_dh_1"/>
    <property type="match status" value="1"/>
</dbReference>
<feature type="domain" description="Acetyl-CoA dehydrogenase-like C-terminal" evidence="9">
    <location>
        <begin position="466"/>
        <end position="573"/>
    </location>
</feature>
<dbReference type="Gene3D" id="2.40.110.10">
    <property type="entry name" value="Butyryl-CoA Dehydrogenase, subunit A, domain 2"/>
    <property type="match status" value="1"/>
</dbReference>
<evidence type="ECO:0000259" key="7">
    <source>
        <dbReference type="Pfam" id="PF02770"/>
    </source>
</evidence>
<dbReference type="InterPro" id="IPR046373">
    <property type="entry name" value="Acyl-CoA_Oxase/DH_mid-dom_sf"/>
</dbReference>
<dbReference type="InterPro" id="IPR037069">
    <property type="entry name" value="AcylCoA_DH/ox_N_sf"/>
</dbReference>
<comment type="caution">
    <text evidence="10">The sequence shown here is derived from an EMBL/GenBank/DDBJ whole genome shotgun (WGS) entry which is preliminary data.</text>
</comment>
<evidence type="ECO:0000313" key="10">
    <source>
        <dbReference type="EMBL" id="CAG2153374.1"/>
    </source>
</evidence>
<keyword evidence="4" id="KW-0274">FAD</keyword>
<comment type="cofactor">
    <cofactor evidence="1">
        <name>FAD</name>
        <dbReference type="ChEBI" id="CHEBI:57692"/>
    </cofactor>
</comment>
<keyword evidence="5 10" id="KW-0560">Oxidoreductase</keyword>
<feature type="domain" description="Acyl-CoA dehydrogenase/oxidase C-terminal" evidence="6">
    <location>
        <begin position="277"/>
        <end position="445"/>
    </location>
</feature>
<dbReference type="InterPro" id="IPR025878">
    <property type="entry name" value="Acyl-CoA_dh-like_C_dom"/>
</dbReference>
<dbReference type="InterPro" id="IPR036250">
    <property type="entry name" value="AcylCo_DH-like_C"/>
</dbReference>
<dbReference type="PANTHER" id="PTHR42803:SF1">
    <property type="entry name" value="BROAD-SPECIFICITY LINEAR ACYL-COA DEHYDROGENASE FADE5"/>
    <property type="match status" value="1"/>
</dbReference>
<evidence type="ECO:0000259" key="9">
    <source>
        <dbReference type="Pfam" id="PF12806"/>
    </source>
</evidence>
<sequence length="580" mass="63505">MQYRPPIRDIRFVIEKVLKAPEMWAVCPPLADLDMSLAGQLIDEAGKFATELLAPTNAAGDREGCRLVQGNVQTPTGFASVYREFVASGWPTLGCAQEHGGQGLPQLVHTAIYEMLLSANHAWSMYPGLLQGAYEVIAAHGSDALRQHYLPRLVSGEWLAAMALTEPQAGSDLAQVKTKARPLPDGSYELDGSKVFISGGDHDLTDNIVHLVLCRVNGAPEGIKGLSLMLVPKLLPDGGRNGIYCEALEEKMGIHGSATCSIRYEAAKGWLIGEPDQGMAAMFIMMNSARLHVAMQGLGHLEYARQTALRYAADRRQMNAPGRQYKAAGGDPIACHPAIRRMLMTIQARTDAVRVLAYQTAMILDEARHGPVSVREEAAARVAIFTPIVKTLLTEYAFQGTSDALQVLGGYGYVREYGIEQHLRDSRIAMIYEGTNEIQAIDLVQRKVLRDDGSALNALLESVLEDVKACPEGLAGIAYAVRRQVANAYLATTTIIVRAKADAEYPYRVADDYLRALGYVLLSWAWLRLARAAGEEADLTYGREKMGMVEFALDWLLPDSVAHWERVMNDQARLPEAPLA</sequence>
<dbReference type="PANTHER" id="PTHR42803">
    <property type="entry name" value="ACYL-COA DEHYDROGENASE"/>
    <property type="match status" value="1"/>
</dbReference>
<dbReference type="InterPro" id="IPR009100">
    <property type="entry name" value="AcylCoA_DH/oxidase_NM_dom_sf"/>
</dbReference>
<dbReference type="Gene3D" id="1.20.140.10">
    <property type="entry name" value="Butyryl-CoA Dehydrogenase, subunit A, domain 3"/>
    <property type="match status" value="1"/>
</dbReference>
<keyword evidence="11" id="KW-1185">Reference proteome</keyword>
<dbReference type="RefSeq" id="WP_211955376.1">
    <property type="nucleotide sequence ID" value="NZ_CAJPVI010000028.1"/>
</dbReference>
<evidence type="ECO:0000259" key="8">
    <source>
        <dbReference type="Pfam" id="PF02771"/>
    </source>
</evidence>
<feature type="domain" description="Acyl-CoA dehydrogenase/oxidase N-terminal" evidence="8">
    <location>
        <begin position="41"/>
        <end position="157"/>
    </location>
</feature>
<evidence type="ECO:0000259" key="6">
    <source>
        <dbReference type="Pfam" id="PF00441"/>
    </source>
</evidence>
<evidence type="ECO:0000256" key="2">
    <source>
        <dbReference type="ARBA" id="ARBA00009347"/>
    </source>
</evidence>
<evidence type="ECO:0000256" key="4">
    <source>
        <dbReference type="ARBA" id="ARBA00022827"/>
    </source>
</evidence>
<keyword evidence="3" id="KW-0285">Flavoprotein</keyword>
<dbReference type="EMBL" id="CAJPVI010000028">
    <property type="protein sequence ID" value="CAG2153374.1"/>
    <property type="molecule type" value="Genomic_DNA"/>
</dbReference>
<dbReference type="InterPro" id="IPR006091">
    <property type="entry name" value="Acyl-CoA_Oxase/DH_mid-dom"/>
</dbReference>
<feature type="domain" description="Acyl-CoA oxidase/dehydrogenase middle" evidence="7">
    <location>
        <begin position="161"/>
        <end position="265"/>
    </location>
</feature>
<dbReference type="Pfam" id="PF02770">
    <property type="entry name" value="Acyl-CoA_dh_M"/>
    <property type="match status" value="1"/>
</dbReference>
<dbReference type="InterPro" id="IPR013786">
    <property type="entry name" value="AcylCoA_DH/ox_N"/>
</dbReference>